<proteinExistence type="predicted"/>
<evidence type="ECO:0000313" key="2">
    <source>
        <dbReference type="Proteomes" id="UP000521358"/>
    </source>
</evidence>
<accession>A0A7X6D7G8</accession>
<gene>
    <name evidence="1" type="ORF">HED35_03780</name>
</gene>
<sequence>MRKGTFKYIEQIIEDYDKYDNLIKKREQEIWYPQREVDENIGGGQGPRDFNMVERLASRLVEDERLCRLKDEKDALDRAFKVSRPGTDKIIRMWYLDKPRLKTWDGVAKEVNWSRRTCINLRDEFIQSVADELGMI</sequence>
<dbReference type="AlphaFoldDB" id="A0A7X6D7G8"/>
<name>A0A7X6D7G8_9ENTE</name>
<comment type="caution">
    <text evidence="1">The sequence shown here is derived from an EMBL/GenBank/DDBJ whole genome shotgun (WGS) entry which is preliminary data.</text>
</comment>
<protein>
    <recommendedName>
        <fullName evidence="3">RinA family phage transcriptional activator</fullName>
    </recommendedName>
</protein>
<dbReference type="NCBIfam" id="TIGR01636">
    <property type="entry name" value="phage_rinA"/>
    <property type="match status" value="1"/>
</dbReference>
<dbReference type="RefSeq" id="WP_167806453.1">
    <property type="nucleotide sequence ID" value="NZ_JAAVMB010000003.1"/>
</dbReference>
<evidence type="ECO:0008006" key="3">
    <source>
        <dbReference type="Google" id="ProtNLM"/>
    </source>
</evidence>
<dbReference type="EMBL" id="JAAVMB010000003">
    <property type="protein sequence ID" value="NKC67197.1"/>
    <property type="molecule type" value="Genomic_DNA"/>
</dbReference>
<dbReference type="Proteomes" id="UP000521358">
    <property type="component" value="Unassembled WGS sequence"/>
</dbReference>
<organism evidence="1 2">
    <name type="scientific">Vagococcus fluvialis</name>
    <dbReference type="NCBI Taxonomy" id="2738"/>
    <lineage>
        <taxon>Bacteria</taxon>
        <taxon>Bacillati</taxon>
        <taxon>Bacillota</taxon>
        <taxon>Bacilli</taxon>
        <taxon>Lactobacillales</taxon>
        <taxon>Enterococcaceae</taxon>
        <taxon>Vagococcus</taxon>
    </lineage>
</organism>
<dbReference type="InterPro" id="IPR006523">
    <property type="entry name" value="RinA"/>
</dbReference>
<reference evidence="1 2" key="1">
    <citation type="submission" date="2020-03" db="EMBL/GenBank/DDBJ databases">
        <title>Bacterial samples isolated from urine from healthy bovine heifers (Gyr breed).</title>
        <authorList>
            <person name="Giannattasio-Ferraz S."/>
            <person name="Maskeri L."/>
            <person name="Penido A."/>
            <person name="Barbosa-Stancioli E.F."/>
            <person name="Putonti C."/>
        </authorList>
    </citation>
    <scope>NUCLEOTIDE SEQUENCE [LARGE SCALE GENOMIC DNA]</scope>
    <source>
        <strain evidence="1 2">UFMG-H7</strain>
    </source>
</reference>
<evidence type="ECO:0000313" key="1">
    <source>
        <dbReference type="EMBL" id="NKC67197.1"/>
    </source>
</evidence>